<feature type="transmembrane region" description="Helical" evidence="8">
    <location>
        <begin position="48"/>
        <end position="70"/>
    </location>
</feature>
<comment type="caution">
    <text evidence="9">The sequence shown here is derived from an EMBL/GenBank/DDBJ whole genome shotgun (WGS) entry which is preliminary data.</text>
</comment>
<keyword evidence="3 8" id="KW-0812">Transmembrane</keyword>
<sequence>MAVVEEPAGANWWNRLRTNTGFEPQVDEPQTLLGQLDEATTLSRMQRIYGFAICLGIGLAFGFLASLFLLLPVKFAILYTVSNIFSIGSTMFLMGPMKQLGKMFDKGRIVATCAYLASLGLTLWAALWLHNIVLTLVFLLVQFCALVWYCLSYIPYARQVATSMGRSFFGE</sequence>
<dbReference type="GO" id="GO:0012505">
    <property type="term" value="C:endomembrane system"/>
    <property type="evidence" value="ECO:0007669"/>
    <property type="project" value="UniProtKB-ARBA"/>
</dbReference>
<feature type="transmembrane region" description="Helical" evidence="8">
    <location>
        <begin position="109"/>
        <end position="127"/>
    </location>
</feature>
<evidence type="ECO:0000256" key="3">
    <source>
        <dbReference type="ARBA" id="ARBA00022692"/>
    </source>
</evidence>
<feature type="transmembrane region" description="Helical" evidence="8">
    <location>
        <begin position="76"/>
        <end position="97"/>
    </location>
</feature>
<dbReference type="InterPro" id="IPR007305">
    <property type="entry name" value="Vesicle_transpt_Got1/SFT2"/>
</dbReference>
<dbReference type="GO" id="GO:0015031">
    <property type="term" value="P:protein transport"/>
    <property type="evidence" value="ECO:0007669"/>
    <property type="project" value="UniProtKB-KW"/>
</dbReference>
<dbReference type="PANTHER" id="PTHR23137">
    <property type="entry name" value="VESICLE TRANSPORT PROTEIN-RELATED"/>
    <property type="match status" value="1"/>
</dbReference>
<evidence type="ECO:0000313" key="9">
    <source>
        <dbReference type="EMBL" id="KAK9862200.1"/>
    </source>
</evidence>
<keyword evidence="6 8" id="KW-0472">Membrane</keyword>
<evidence type="ECO:0000256" key="6">
    <source>
        <dbReference type="ARBA" id="ARBA00023136"/>
    </source>
</evidence>
<dbReference type="Pfam" id="PF04178">
    <property type="entry name" value="Got1"/>
    <property type="match status" value="1"/>
</dbReference>
<dbReference type="InterPro" id="IPR011691">
    <property type="entry name" value="Vesicle_transpt_SFT2"/>
</dbReference>
<reference evidence="9 10" key="1">
    <citation type="journal article" date="2024" name="Nat. Commun.">
        <title>Phylogenomics reveals the evolutionary origins of lichenization in chlorophyte algae.</title>
        <authorList>
            <person name="Puginier C."/>
            <person name="Libourel C."/>
            <person name="Otte J."/>
            <person name="Skaloud P."/>
            <person name="Haon M."/>
            <person name="Grisel S."/>
            <person name="Petersen M."/>
            <person name="Berrin J.G."/>
            <person name="Delaux P.M."/>
            <person name="Dal Grande F."/>
            <person name="Keller J."/>
        </authorList>
    </citation>
    <scope>NUCLEOTIDE SEQUENCE [LARGE SCALE GENOMIC DNA]</scope>
    <source>
        <strain evidence="9 10">SAG 2523</strain>
    </source>
</reference>
<gene>
    <name evidence="9" type="ORF">WJX84_000743</name>
</gene>
<dbReference type="GO" id="GO:0016192">
    <property type="term" value="P:vesicle-mediated transport"/>
    <property type="evidence" value="ECO:0007669"/>
    <property type="project" value="InterPro"/>
</dbReference>
<organism evidence="9 10">
    <name type="scientific">Apatococcus fuscideae</name>
    <dbReference type="NCBI Taxonomy" id="2026836"/>
    <lineage>
        <taxon>Eukaryota</taxon>
        <taxon>Viridiplantae</taxon>
        <taxon>Chlorophyta</taxon>
        <taxon>core chlorophytes</taxon>
        <taxon>Trebouxiophyceae</taxon>
        <taxon>Chlorellales</taxon>
        <taxon>Chlorellaceae</taxon>
        <taxon>Apatococcus</taxon>
    </lineage>
</organism>
<keyword evidence="2 8" id="KW-0813">Transport</keyword>
<dbReference type="Proteomes" id="UP001485043">
    <property type="component" value="Unassembled WGS sequence"/>
</dbReference>
<keyword evidence="5 8" id="KW-1133">Transmembrane helix</keyword>
<evidence type="ECO:0000313" key="10">
    <source>
        <dbReference type="Proteomes" id="UP001485043"/>
    </source>
</evidence>
<dbReference type="AlphaFoldDB" id="A0AAW1SYP0"/>
<evidence type="ECO:0000256" key="8">
    <source>
        <dbReference type="RuleBase" id="RU363111"/>
    </source>
</evidence>
<accession>A0AAW1SYP0</accession>
<evidence type="ECO:0000256" key="1">
    <source>
        <dbReference type="ARBA" id="ARBA00004141"/>
    </source>
</evidence>
<dbReference type="PANTHER" id="PTHR23137:SF6">
    <property type="entry name" value="VESICLE TRANSPORT PROTEIN"/>
    <property type="match status" value="1"/>
</dbReference>
<name>A0AAW1SYP0_9CHLO</name>
<dbReference type="GO" id="GO:0016020">
    <property type="term" value="C:membrane"/>
    <property type="evidence" value="ECO:0007669"/>
    <property type="project" value="UniProtKB-SubCell"/>
</dbReference>
<evidence type="ECO:0000256" key="7">
    <source>
        <dbReference type="ARBA" id="ARBA00025800"/>
    </source>
</evidence>
<keyword evidence="4 8" id="KW-0653">Protein transport</keyword>
<feature type="transmembrane region" description="Helical" evidence="8">
    <location>
        <begin position="133"/>
        <end position="156"/>
    </location>
</feature>
<dbReference type="GO" id="GO:0005737">
    <property type="term" value="C:cytoplasm"/>
    <property type="evidence" value="ECO:0007669"/>
    <property type="project" value="UniProtKB-ARBA"/>
</dbReference>
<proteinExistence type="inferred from homology"/>
<comment type="similarity">
    <text evidence="7 8">Belongs to the SFT2 family.</text>
</comment>
<keyword evidence="10" id="KW-1185">Reference proteome</keyword>
<evidence type="ECO:0000256" key="5">
    <source>
        <dbReference type="ARBA" id="ARBA00022989"/>
    </source>
</evidence>
<dbReference type="EMBL" id="JALJOV010000640">
    <property type="protein sequence ID" value="KAK9862200.1"/>
    <property type="molecule type" value="Genomic_DNA"/>
</dbReference>
<evidence type="ECO:0000256" key="4">
    <source>
        <dbReference type="ARBA" id="ARBA00022927"/>
    </source>
</evidence>
<evidence type="ECO:0000256" key="2">
    <source>
        <dbReference type="ARBA" id="ARBA00022448"/>
    </source>
</evidence>
<comment type="subcellular location">
    <subcellularLocation>
        <location evidence="1 8">Membrane</location>
        <topology evidence="1 8">Multi-pass membrane protein</topology>
    </subcellularLocation>
</comment>
<protein>
    <recommendedName>
        <fullName evidence="8">Vesicle transport protein</fullName>
    </recommendedName>
</protein>
<comment type="function">
    <text evidence="8">May be involved in fusion of retrograde transport vesicles derived from an endocytic compartment with the Golgi complex.</text>
</comment>